<organism evidence="3 4">
    <name type="scientific">Alteromonas mediterranea</name>
    <dbReference type="NCBI Taxonomy" id="314275"/>
    <lineage>
        <taxon>Bacteria</taxon>
        <taxon>Pseudomonadati</taxon>
        <taxon>Pseudomonadota</taxon>
        <taxon>Gammaproteobacteria</taxon>
        <taxon>Alteromonadales</taxon>
        <taxon>Alteromonadaceae</taxon>
        <taxon>Alteromonas/Salinimonas group</taxon>
        <taxon>Alteromonas</taxon>
    </lineage>
</organism>
<dbReference type="RefSeq" id="WP_015067002.1">
    <property type="nucleotide sequence ID" value="NZ_CP013928.1"/>
</dbReference>
<sequence>MALPKAMQDANEKANELIRQQSEGQKSDPEQGNTEQPQPQAQQPQENRTPEQPPQPQQSESEQTWRHKYSVLQGMYNADTKKLKEQLQEAQQRSQDPSLQHRLQALESENSQLKQQLEQQQQASTPSGEVKLNQTLVDEYGEDFARAVAEQSSAGSSDLINQLNQKISTLESKLNQTEQVTTQTTEAMRFRELNAELSKQGIDFEQVNNDPMFHNWLAAIDDASGEQRNTLMNNAFNRGDINRTAYFFTAFKAQEGSNFNNNPLANHVDVTSRAPGDAAGDDNVWTKAQMDKLYADRRAGKLTDAEFQEWERKLFSAMQEGKYLP</sequence>
<feature type="coiled-coil region" evidence="1">
    <location>
        <begin position="73"/>
        <end position="123"/>
    </location>
</feature>
<protein>
    <submittedName>
        <fullName evidence="3">Uncharacterized protein</fullName>
    </submittedName>
</protein>
<gene>
    <name evidence="3" type="ORF">AV942_08705</name>
</gene>
<feature type="region of interest" description="Disordered" evidence="2">
    <location>
        <begin position="1"/>
        <end position="69"/>
    </location>
</feature>
<dbReference type="EMBL" id="CP013928">
    <property type="protein sequence ID" value="AMJ78366.1"/>
    <property type="molecule type" value="Genomic_DNA"/>
</dbReference>
<name>A0AAC9F736_9ALTE</name>
<evidence type="ECO:0000256" key="1">
    <source>
        <dbReference type="SAM" id="Coils"/>
    </source>
</evidence>
<dbReference type="AlphaFoldDB" id="A0AAC9F736"/>
<feature type="compositionally biased region" description="Low complexity" evidence="2">
    <location>
        <begin position="36"/>
        <end position="47"/>
    </location>
</feature>
<reference evidence="3 4" key="1">
    <citation type="submission" date="2015-12" db="EMBL/GenBank/DDBJ databases">
        <title>Intraspecies pangenome expansion in the marine bacterium Alteromonas.</title>
        <authorList>
            <person name="Lopez-Perez M."/>
            <person name="Rodriguez-Valera F."/>
        </authorList>
    </citation>
    <scope>NUCLEOTIDE SEQUENCE [LARGE SCALE GENOMIC DNA]</scope>
    <source>
        <strain evidence="3 4">UM8</strain>
    </source>
</reference>
<evidence type="ECO:0000313" key="3">
    <source>
        <dbReference type="EMBL" id="AMJ78366.1"/>
    </source>
</evidence>
<evidence type="ECO:0000256" key="2">
    <source>
        <dbReference type="SAM" id="MobiDB-lite"/>
    </source>
</evidence>
<dbReference type="Proteomes" id="UP000061468">
    <property type="component" value="Chromosome"/>
</dbReference>
<accession>A0AAC9F736</accession>
<feature type="compositionally biased region" description="Polar residues" evidence="2">
    <location>
        <begin position="18"/>
        <end position="35"/>
    </location>
</feature>
<evidence type="ECO:0000313" key="4">
    <source>
        <dbReference type="Proteomes" id="UP000061468"/>
    </source>
</evidence>
<proteinExistence type="predicted"/>
<keyword evidence="1" id="KW-0175">Coiled coil</keyword>